<protein>
    <submittedName>
        <fullName evidence="2">Uncharacterized protein</fullName>
    </submittedName>
</protein>
<feature type="compositionally biased region" description="Basic residues" evidence="1">
    <location>
        <begin position="27"/>
        <end position="43"/>
    </location>
</feature>
<feature type="region of interest" description="Disordered" evidence="1">
    <location>
        <begin position="1"/>
        <end position="101"/>
    </location>
</feature>
<gene>
    <name evidence="2" type="ORF">HKW66_Vig0125750</name>
</gene>
<comment type="caution">
    <text evidence="2">The sequence shown here is derived from an EMBL/GenBank/DDBJ whole genome shotgun (WGS) entry which is preliminary data.</text>
</comment>
<reference evidence="2 3" key="1">
    <citation type="submission" date="2020-05" db="EMBL/GenBank/DDBJ databases">
        <title>Vigna angularis (adzuki bean) Var. LongXiaoDou No. 4 denovo assembly.</title>
        <authorList>
            <person name="Xiang H."/>
        </authorList>
    </citation>
    <scope>NUCLEOTIDE SEQUENCE [LARGE SCALE GENOMIC DNA]</scope>
    <source>
        <tissue evidence="2">Leaf</tissue>
    </source>
</reference>
<proteinExistence type="predicted"/>
<dbReference type="EMBL" id="JABFOF010000007">
    <property type="protein sequence ID" value="KAG2391664.1"/>
    <property type="molecule type" value="Genomic_DNA"/>
</dbReference>
<organism evidence="2 3">
    <name type="scientific">Phaseolus angularis</name>
    <name type="common">Azuki bean</name>
    <name type="synonym">Vigna angularis</name>
    <dbReference type="NCBI Taxonomy" id="3914"/>
    <lineage>
        <taxon>Eukaryota</taxon>
        <taxon>Viridiplantae</taxon>
        <taxon>Streptophyta</taxon>
        <taxon>Embryophyta</taxon>
        <taxon>Tracheophyta</taxon>
        <taxon>Spermatophyta</taxon>
        <taxon>Magnoliopsida</taxon>
        <taxon>eudicotyledons</taxon>
        <taxon>Gunneridae</taxon>
        <taxon>Pentapetalae</taxon>
        <taxon>rosids</taxon>
        <taxon>fabids</taxon>
        <taxon>Fabales</taxon>
        <taxon>Fabaceae</taxon>
        <taxon>Papilionoideae</taxon>
        <taxon>50 kb inversion clade</taxon>
        <taxon>NPAAA clade</taxon>
        <taxon>indigoferoid/millettioid clade</taxon>
        <taxon>Phaseoleae</taxon>
        <taxon>Vigna</taxon>
    </lineage>
</organism>
<sequence>MEAAATKIEAAMRDRNGTTKPLDKWRQRQQRTRIEKHRRRRWNQRCQIIAPNVAEETTKAVGGGDHKERRRRGRQTAITGDGSKRDGSKQRRKQTTMEARGGVVAEAKEVVAEGEDLGGGGKDVGEMGFVDEVVVGSDDAGGEWFKMFLL</sequence>
<evidence type="ECO:0000256" key="1">
    <source>
        <dbReference type="SAM" id="MobiDB-lite"/>
    </source>
</evidence>
<dbReference type="Proteomes" id="UP000743370">
    <property type="component" value="Unassembled WGS sequence"/>
</dbReference>
<dbReference type="AlphaFoldDB" id="A0A8T0K3G9"/>
<evidence type="ECO:0000313" key="2">
    <source>
        <dbReference type="EMBL" id="KAG2391664.1"/>
    </source>
</evidence>
<accession>A0A8T0K3G9</accession>
<name>A0A8T0K3G9_PHAAN</name>
<evidence type="ECO:0000313" key="3">
    <source>
        <dbReference type="Proteomes" id="UP000743370"/>
    </source>
</evidence>
<feature type="compositionally biased region" description="Basic and acidic residues" evidence="1">
    <location>
        <begin position="10"/>
        <end position="26"/>
    </location>
</feature>